<comment type="caution">
    <text evidence="9">The sequence shown here is derived from an EMBL/GenBank/DDBJ whole genome shotgun (WGS) entry which is preliminary data.</text>
</comment>
<name>A0ABV4CIN0_9PSEU</name>
<feature type="transmembrane region" description="Helical" evidence="8">
    <location>
        <begin position="21"/>
        <end position="46"/>
    </location>
</feature>
<dbReference type="Pfam" id="PF00950">
    <property type="entry name" value="ABC-3"/>
    <property type="match status" value="1"/>
</dbReference>
<dbReference type="SUPFAM" id="SSF81345">
    <property type="entry name" value="ABC transporter involved in vitamin B12 uptake, BtuC"/>
    <property type="match status" value="1"/>
</dbReference>
<proteinExistence type="inferred from homology"/>
<evidence type="ECO:0000313" key="10">
    <source>
        <dbReference type="Proteomes" id="UP001564626"/>
    </source>
</evidence>
<evidence type="ECO:0000256" key="1">
    <source>
        <dbReference type="ARBA" id="ARBA00004141"/>
    </source>
</evidence>
<accession>A0ABV4CIN0</accession>
<keyword evidence="3 6" id="KW-0812">Transmembrane</keyword>
<evidence type="ECO:0000313" key="9">
    <source>
        <dbReference type="EMBL" id="MEY8040954.1"/>
    </source>
</evidence>
<reference evidence="9 10" key="1">
    <citation type="submission" date="2024-08" db="EMBL/GenBank/DDBJ databases">
        <title>Genome mining of Saccharopolyspora cebuensis PGLac3 from Nigerian medicinal plant.</title>
        <authorList>
            <person name="Ezeobiora C.E."/>
            <person name="Igbokwe N.H."/>
            <person name="Amin D.H."/>
            <person name="Mendie U.E."/>
        </authorList>
    </citation>
    <scope>NUCLEOTIDE SEQUENCE [LARGE SCALE GENOMIC DNA]</scope>
    <source>
        <strain evidence="9 10">PGLac3</strain>
    </source>
</reference>
<keyword evidence="10" id="KW-1185">Reference proteome</keyword>
<gene>
    <name evidence="9" type="ORF">AB8O55_16210</name>
</gene>
<feature type="region of interest" description="Disordered" evidence="7">
    <location>
        <begin position="280"/>
        <end position="299"/>
    </location>
</feature>
<evidence type="ECO:0000256" key="8">
    <source>
        <dbReference type="SAM" id="Phobius"/>
    </source>
</evidence>
<feature type="transmembrane region" description="Helical" evidence="8">
    <location>
        <begin position="96"/>
        <end position="118"/>
    </location>
</feature>
<evidence type="ECO:0000256" key="7">
    <source>
        <dbReference type="SAM" id="MobiDB-lite"/>
    </source>
</evidence>
<sequence length="299" mass="31132">MIDVLQWLAEPLEFGFMRRALLISAVAGLVCAVLSCWVTLIGWSLLGDAVSHAVLPGVVLAYVVGAPFSVGAFLFGVLAVLLIAGVRGTTALKGDTAIGVVFTGLFALGVVLVSRVPSQVDLNHILFGNVLGVSDQDIAQVLVIAAAVLLVALAKRRDLTLYAFDPTHAHAIGLSPKRIGALLLTMLALTVVVALQAVGVVLVTAMLITPGATAFLLTRRFPRMLAAAAAVAVLSAVLGTYLSFHVDTSTGGMVVLCQAVVFALAYLGAPRHGIIARQLRRHRSRGPHRSPADAATPLS</sequence>
<feature type="transmembrane region" description="Helical" evidence="8">
    <location>
        <begin position="250"/>
        <end position="269"/>
    </location>
</feature>
<keyword evidence="5 8" id="KW-0472">Membrane</keyword>
<organism evidence="9 10">
    <name type="scientific">Saccharopolyspora cebuensis</name>
    <dbReference type="NCBI Taxonomy" id="418759"/>
    <lineage>
        <taxon>Bacteria</taxon>
        <taxon>Bacillati</taxon>
        <taxon>Actinomycetota</taxon>
        <taxon>Actinomycetes</taxon>
        <taxon>Pseudonocardiales</taxon>
        <taxon>Pseudonocardiaceae</taxon>
        <taxon>Saccharopolyspora</taxon>
    </lineage>
</organism>
<dbReference type="EMBL" id="JBGEHV010000029">
    <property type="protein sequence ID" value="MEY8040954.1"/>
    <property type="molecule type" value="Genomic_DNA"/>
</dbReference>
<dbReference type="PANTHER" id="PTHR30477:SF13">
    <property type="entry name" value="IRON TRANSPORT SYSTEM MEMBRANE PROTEIN HI_0360-RELATED"/>
    <property type="match status" value="1"/>
</dbReference>
<evidence type="ECO:0000256" key="4">
    <source>
        <dbReference type="ARBA" id="ARBA00022989"/>
    </source>
</evidence>
<dbReference type="CDD" id="cd06550">
    <property type="entry name" value="TM_ABC_iron-siderophores_like"/>
    <property type="match status" value="1"/>
</dbReference>
<dbReference type="RefSeq" id="WP_345355539.1">
    <property type="nucleotide sequence ID" value="NZ_BAABII010000001.1"/>
</dbReference>
<dbReference type="Gene3D" id="1.10.3470.10">
    <property type="entry name" value="ABC transporter involved in vitamin B12 uptake, BtuC"/>
    <property type="match status" value="1"/>
</dbReference>
<comment type="similarity">
    <text evidence="2 6">Belongs to the ABC-3 integral membrane protein family.</text>
</comment>
<protein>
    <submittedName>
        <fullName evidence="9">Metal ABC transporter permease</fullName>
    </submittedName>
</protein>
<keyword evidence="4 8" id="KW-1133">Transmembrane helix</keyword>
<dbReference type="InterPro" id="IPR001626">
    <property type="entry name" value="ABC_TroCD"/>
</dbReference>
<comment type="subcellular location">
    <subcellularLocation>
        <location evidence="6">Cell membrane</location>
        <topology evidence="6">Multi-pass membrane protein</topology>
    </subcellularLocation>
    <subcellularLocation>
        <location evidence="1">Membrane</location>
        <topology evidence="1">Multi-pass membrane protein</topology>
    </subcellularLocation>
</comment>
<feature type="transmembrane region" description="Helical" evidence="8">
    <location>
        <begin position="138"/>
        <end position="154"/>
    </location>
</feature>
<evidence type="ECO:0000256" key="3">
    <source>
        <dbReference type="ARBA" id="ARBA00022692"/>
    </source>
</evidence>
<dbReference type="InterPro" id="IPR037294">
    <property type="entry name" value="ABC_BtuC-like"/>
</dbReference>
<evidence type="ECO:0000256" key="5">
    <source>
        <dbReference type="ARBA" id="ARBA00023136"/>
    </source>
</evidence>
<evidence type="ECO:0000256" key="2">
    <source>
        <dbReference type="ARBA" id="ARBA00008034"/>
    </source>
</evidence>
<feature type="transmembrane region" description="Helical" evidence="8">
    <location>
        <begin position="58"/>
        <end position="84"/>
    </location>
</feature>
<dbReference type="Proteomes" id="UP001564626">
    <property type="component" value="Unassembled WGS sequence"/>
</dbReference>
<dbReference type="PANTHER" id="PTHR30477">
    <property type="entry name" value="ABC-TRANSPORTER METAL-BINDING PROTEIN"/>
    <property type="match status" value="1"/>
</dbReference>
<keyword evidence="6" id="KW-0813">Transport</keyword>
<evidence type="ECO:0000256" key="6">
    <source>
        <dbReference type="RuleBase" id="RU003943"/>
    </source>
</evidence>
<feature type="transmembrane region" description="Helical" evidence="8">
    <location>
        <begin position="225"/>
        <end position="244"/>
    </location>
</feature>